<dbReference type="OrthoDB" id="680548at2"/>
<dbReference type="EMBL" id="MORL01000002">
    <property type="protein sequence ID" value="OIN60390.1"/>
    <property type="molecule type" value="Genomic_DNA"/>
</dbReference>
<evidence type="ECO:0000313" key="1">
    <source>
        <dbReference type="EMBL" id="OIN60390.1"/>
    </source>
</evidence>
<gene>
    <name evidence="1" type="ORF">BLX24_06080</name>
</gene>
<organism evidence="1 2">
    <name type="scientific">Arsenicibacter rosenii</name>
    <dbReference type="NCBI Taxonomy" id="1750698"/>
    <lineage>
        <taxon>Bacteria</taxon>
        <taxon>Pseudomonadati</taxon>
        <taxon>Bacteroidota</taxon>
        <taxon>Cytophagia</taxon>
        <taxon>Cytophagales</taxon>
        <taxon>Spirosomataceae</taxon>
        <taxon>Arsenicibacter</taxon>
    </lineage>
</organism>
<reference evidence="1 2" key="1">
    <citation type="submission" date="2016-10" db="EMBL/GenBank/DDBJ databases">
        <title>Arsenicibacter rosenii gen. nov., sp. nov., an efficient arsenic-methylating bacterium isolated from an arsenic-contaminated paddy soil.</title>
        <authorList>
            <person name="Huang K."/>
        </authorList>
    </citation>
    <scope>NUCLEOTIDE SEQUENCE [LARGE SCALE GENOMIC DNA]</scope>
    <source>
        <strain evidence="1 2">SM-1</strain>
    </source>
</reference>
<proteinExistence type="predicted"/>
<keyword evidence="2" id="KW-1185">Reference proteome</keyword>
<sequence length="78" mass="9213">MRQITLNIPDSEFPFFMKLVNSLPFVQVADPEQLDMKLTSSQRETWQLIKNGFDEFKEVKQGKRRARPVQDLLDDLED</sequence>
<accession>A0A1S2VPT0</accession>
<protein>
    <submittedName>
        <fullName evidence="1">Uncharacterized protein</fullName>
    </submittedName>
</protein>
<dbReference type="Proteomes" id="UP000181790">
    <property type="component" value="Unassembled WGS sequence"/>
</dbReference>
<dbReference type="RefSeq" id="WP_071502183.1">
    <property type="nucleotide sequence ID" value="NZ_MORL01000002.1"/>
</dbReference>
<comment type="caution">
    <text evidence="1">The sequence shown here is derived from an EMBL/GenBank/DDBJ whole genome shotgun (WGS) entry which is preliminary data.</text>
</comment>
<evidence type="ECO:0000313" key="2">
    <source>
        <dbReference type="Proteomes" id="UP000181790"/>
    </source>
</evidence>
<dbReference type="AlphaFoldDB" id="A0A1S2VPT0"/>
<name>A0A1S2VPT0_9BACT</name>